<comment type="caution">
    <text evidence="2">The sequence shown here is derived from an EMBL/GenBank/DDBJ whole genome shotgun (WGS) entry which is preliminary data.</text>
</comment>
<dbReference type="GO" id="GO:0006935">
    <property type="term" value="P:chemotaxis"/>
    <property type="evidence" value="ECO:0007669"/>
    <property type="project" value="InterPro"/>
</dbReference>
<dbReference type="Gene3D" id="2.40.50.180">
    <property type="entry name" value="CheA-289, Domain 4"/>
    <property type="match status" value="1"/>
</dbReference>
<gene>
    <name evidence="2" type="ORF">OMM_07186</name>
</gene>
<dbReference type="PANTHER" id="PTHR22617:SF23">
    <property type="entry name" value="CHEMOTAXIS PROTEIN CHEW"/>
    <property type="match status" value="1"/>
</dbReference>
<protein>
    <submittedName>
        <fullName evidence="2">Chemotaxis protein cheW</fullName>
    </submittedName>
</protein>
<reference evidence="3" key="1">
    <citation type="submission" date="2012-11" db="EMBL/GenBank/DDBJ databases">
        <authorList>
            <person name="Lucero-Rivera Y.E."/>
            <person name="Tovar-Ramirez D."/>
        </authorList>
    </citation>
    <scope>NUCLEOTIDE SEQUENCE [LARGE SCALE GENOMIC DNA]</scope>
    <source>
        <strain evidence="3">Araruama</strain>
    </source>
</reference>
<evidence type="ECO:0000313" key="2">
    <source>
        <dbReference type="EMBL" id="ETR73028.1"/>
    </source>
</evidence>
<dbReference type="InterPro" id="IPR002545">
    <property type="entry name" value="CheW-lke_dom"/>
</dbReference>
<accession>A0A1V1PE20</accession>
<evidence type="ECO:0000313" key="3">
    <source>
        <dbReference type="Proteomes" id="UP000189670"/>
    </source>
</evidence>
<dbReference type="InterPro" id="IPR036061">
    <property type="entry name" value="CheW-like_dom_sf"/>
</dbReference>
<name>A0A1V1PE20_9BACT</name>
<organism evidence="2 3">
    <name type="scientific">Candidatus Magnetoglobus multicellularis str. Araruama</name>
    <dbReference type="NCBI Taxonomy" id="890399"/>
    <lineage>
        <taxon>Bacteria</taxon>
        <taxon>Pseudomonadati</taxon>
        <taxon>Thermodesulfobacteriota</taxon>
        <taxon>Desulfobacteria</taxon>
        <taxon>Desulfobacterales</taxon>
        <taxon>Desulfobacteraceae</taxon>
        <taxon>Candidatus Magnetoglobus</taxon>
    </lineage>
</organism>
<feature type="domain" description="CheW-like" evidence="1">
    <location>
        <begin position="11"/>
        <end position="150"/>
    </location>
</feature>
<dbReference type="Proteomes" id="UP000189670">
    <property type="component" value="Unassembled WGS sequence"/>
</dbReference>
<dbReference type="InterPro" id="IPR039315">
    <property type="entry name" value="CheW"/>
</dbReference>
<dbReference type="PANTHER" id="PTHR22617">
    <property type="entry name" value="CHEMOTAXIS SENSOR HISTIDINE KINASE-RELATED"/>
    <property type="match status" value="1"/>
</dbReference>
<dbReference type="GO" id="GO:0007165">
    <property type="term" value="P:signal transduction"/>
    <property type="evidence" value="ECO:0007669"/>
    <property type="project" value="InterPro"/>
</dbReference>
<dbReference type="GO" id="GO:0005829">
    <property type="term" value="C:cytosol"/>
    <property type="evidence" value="ECO:0007669"/>
    <property type="project" value="TreeGrafter"/>
</dbReference>
<dbReference type="AlphaFoldDB" id="A0A1V1PE20"/>
<proteinExistence type="predicted"/>
<evidence type="ECO:0000259" key="1">
    <source>
        <dbReference type="PROSITE" id="PS50851"/>
    </source>
</evidence>
<dbReference type="Pfam" id="PF01584">
    <property type="entry name" value="CheW"/>
    <property type="match status" value="1"/>
</dbReference>
<dbReference type="EMBL" id="ATBP01000093">
    <property type="protein sequence ID" value="ETR73028.1"/>
    <property type="molecule type" value="Genomic_DNA"/>
</dbReference>
<dbReference type="SUPFAM" id="SSF50341">
    <property type="entry name" value="CheW-like"/>
    <property type="match status" value="1"/>
</dbReference>
<dbReference type="SMART" id="SM00260">
    <property type="entry name" value="CheW"/>
    <property type="match status" value="1"/>
</dbReference>
<dbReference type="PROSITE" id="PS50851">
    <property type="entry name" value="CHEW"/>
    <property type="match status" value="1"/>
</dbReference>
<dbReference type="Gene3D" id="2.30.30.40">
    <property type="entry name" value="SH3 Domains"/>
    <property type="match status" value="1"/>
</dbReference>
<sequence>MIYMTNNNAWHNQFFVFRIDSQRFAIKLESVEKVIRAIELIKVPESLDFLMGLINMEGRILPVFDIRKRFFLPSKELDIHDRILISTASTGTIAVIVDSVDGIVEFSEQQMYSASSIFPRMDNYIEGVWKDGDDTAIVYDVDKLFPDVNEKDLDEVVTQVDL</sequence>